<dbReference type="SUPFAM" id="SSF103088">
    <property type="entry name" value="OmpA-like"/>
    <property type="match status" value="1"/>
</dbReference>
<dbReference type="eggNOG" id="COG2885">
    <property type="taxonomic scope" value="Bacteria"/>
</dbReference>
<gene>
    <name evidence="4" type="ORF">GMO_12290</name>
</gene>
<evidence type="ECO:0000313" key="4">
    <source>
        <dbReference type="EMBL" id="EHH68459.1"/>
    </source>
</evidence>
<dbReference type="Gene3D" id="3.30.1330.60">
    <property type="entry name" value="OmpA-like domain"/>
    <property type="match status" value="1"/>
</dbReference>
<feature type="domain" description="OmpA-like" evidence="3">
    <location>
        <begin position="24"/>
        <end position="135"/>
    </location>
</feature>
<sequence>MVRFLSSIRLAAPVLVLSASLAGCAQQQERDSYVVFFDRESVSLSPVGTAIVSKAAAAARAEHASVVQVSGSSGVNGDPDILKELASSRAQTVATQLMNDGLNGARIEMAPHAPAAIEDSRVALRRVSITIVPGH</sequence>
<keyword evidence="5" id="KW-1185">Reference proteome</keyword>
<evidence type="ECO:0000256" key="1">
    <source>
        <dbReference type="PROSITE-ProRule" id="PRU00473"/>
    </source>
</evidence>
<protein>
    <recommendedName>
        <fullName evidence="3">OmpA-like domain-containing protein</fullName>
    </recommendedName>
</protein>
<evidence type="ECO:0000256" key="2">
    <source>
        <dbReference type="SAM" id="SignalP"/>
    </source>
</evidence>
<feature type="chain" id="PRO_5003489734" description="OmpA-like domain-containing protein" evidence="2">
    <location>
        <begin position="26"/>
        <end position="135"/>
    </location>
</feature>
<dbReference type="InterPro" id="IPR006665">
    <property type="entry name" value="OmpA-like"/>
</dbReference>
<dbReference type="PROSITE" id="PS51257">
    <property type="entry name" value="PROKAR_LIPOPROTEIN"/>
    <property type="match status" value="1"/>
</dbReference>
<accession>G6XI19</accession>
<dbReference type="InterPro" id="IPR036737">
    <property type="entry name" value="OmpA-like_sf"/>
</dbReference>
<name>G6XI19_9PROT</name>
<dbReference type="RefSeq" id="WP_008851376.1">
    <property type="nucleotide sequence ID" value="NZ_AGQV01000002.1"/>
</dbReference>
<proteinExistence type="predicted"/>
<dbReference type="Pfam" id="PF00691">
    <property type="entry name" value="OmpA"/>
    <property type="match status" value="1"/>
</dbReference>
<dbReference type="STRING" id="1088869.GMO_12290"/>
<dbReference type="EMBL" id="AGQV01000002">
    <property type="protein sequence ID" value="EHH68459.1"/>
    <property type="molecule type" value="Genomic_DNA"/>
</dbReference>
<dbReference type="PATRIC" id="fig|1088869.3.peg.1231"/>
<evidence type="ECO:0000313" key="5">
    <source>
        <dbReference type="Proteomes" id="UP000004949"/>
    </source>
</evidence>
<feature type="signal peptide" evidence="2">
    <location>
        <begin position="1"/>
        <end position="25"/>
    </location>
</feature>
<comment type="caution">
    <text evidence="4">The sequence shown here is derived from an EMBL/GenBank/DDBJ whole genome shotgun (WGS) entry which is preliminary data.</text>
</comment>
<dbReference type="PROSITE" id="PS51123">
    <property type="entry name" value="OMPA_2"/>
    <property type="match status" value="1"/>
</dbReference>
<evidence type="ECO:0000259" key="3">
    <source>
        <dbReference type="PROSITE" id="PS51123"/>
    </source>
</evidence>
<dbReference type="OrthoDB" id="7274488at2"/>
<reference evidence="4 5" key="1">
    <citation type="submission" date="2011-10" db="EMBL/GenBank/DDBJ databases">
        <title>Genome sequence of Gluconobacter morbifer G707, isolated from Drosophila gut.</title>
        <authorList>
            <person name="Lee W.-J."/>
            <person name="Kim E.-K."/>
        </authorList>
    </citation>
    <scope>NUCLEOTIDE SEQUENCE [LARGE SCALE GENOMIC DNA]</scope>
    <source>
        <strain evidence="4 5">G707</strain>
    </source>
</reference>
<dbReference type="GO" id="GO:0016020">
    <property type="term" value="C:membrane"/>
    <property type="evidence" value="ECO:0007669"/>
    <property type="project" value="UniProtKB-UniRule"/>
</dbReference>
<keyword evidence="2" id="KW-0732">Signal</keyword>
<keyword evidence="1" id="KW-0472">Membrane</keyword>
<dbReference type="AlphaFoldDB" id="G6XI19"/>
<dbReference type="Proteomes" id="UP000004949">
    <property type="component" value="Unassembled WGS sequence"/>
</dbReference>
<organism evidence="4 5">
    <name type="scientific">Gluconobacter morbifer G707</name>
    <dbReference type="NCBI Taxonomy" id="1088869"/>
    <lineage>
        <taxon>Bacteria</taxon>
        <taxon>Pseudomonadati</taxon>
        <taxon>Pseudomonadota</taxon>
        <taxon>Alphaproteobacteria</taxon>
        <taxon>Acetobacterales</taxon>
        <taxon>Acetobacteraceae</taxon>
        <taxon>Gluconobacter</taxon>
    </lineage>
</organism>